<proteinExistence type="predicted"/>
<feature type="region of interest" description="Disordered" evidence="1">
    <location>
        <begin position="1"/>
        <end position="22"/>
    </location>
</feature>
<organism evidence="2 3">
    <name type="scientific">Mycobacterium timonense</name>
    <dbReference type="NCBI Taxonomy" id="701043"/>
    <lineage>
        <taxon>Bacteria</taxon>
        <taxon>Bacillati</taxon>
        <taxon>Actinomycetota</taxon>
        <taxon>Actinomycetes</taxon>
        <taxon>Mycobacteriales</taxon>
        <taxon>Mycobacteriaceae</taxon>
        <taxon>Mycobacterium</taxon>
        <taxon>Mycobacterium avium complex (MAC)</taxon>
    </lineage>
</organism>
<evidence type="ECO:0000313" key="3">
    <source>
        <dbReference type="Proteomes" id="UP000192847"/>
    </source>
</evidence>
<evidence type="ECO:0000256" key="1">
    <source>
        <dbReference type="SAM" id="MobiDB-lite"/>
    </source>
</evidence>
<gene>
    <name evidence="2" type="ORF">BST46_01890</name>
</gene>
<keyword evidence="3" id="KW-1185">Reference proteome</keyword>
<feature type="compositionally biased region" description="Basic and acidic residues" evidence="1">
    <location>
        <begin position="1"/>
        <end position="18"/>
    </location>
</feature>
<sequence>MKMHARWRDNTGNRKDRIPGAARAGLHAVPTKSLLRFDHAHKEITFAHGVWYGIFLEAKHHGKFAIIMQSVRAIGESFMAKLTGSYREVAGGR</sequence>
<accession>A0ABX3TT77</accession>
<dbReference type="EMBL" id="MVIL01000003">
    <property type="protein sequence ID" value="ORB81851.1"/>
    <property type="molecule type" value="Genomic_DNA"/>
</dbReference>
<comment type="caution">
    <text evidence="2">The sequence shown here is derived from an EMBL/GenBank/DDBJ whole genome shotgun (WGS) entry which is preliminary data.</text>
</comment>
<reference evidence="2 3" key="1">
    <citation type="submission" date="2017-02" db="EMBL/GenBank/DDBJ databases">
        <title>The new phylogeny of genus Mycobacterium.</title>
        <authorList>
            <person name="Tortoli E."/>
            <person name="Trovato A."/>
            <person name="Cirillo D.M."/>
        </authorList>
    </citation>
    <scope>NUCLEOTIDE SEQUENCE [LARGE SCALE GENOMIC DNA]</scope>
    <source>
        <strain evidence="2 3">CCUG 56329</strain>
    </source>
</reference>
<protein>
    <submittedName>
        <fullName evidence="2">Uncharacterized protein</fullName>
    </submittedName>
</protein>
<name>A0ABX3TT77_9MYCO</name>
<evidence type="ECO:0000313" key="2">
    <source>
        <dbReference type="EMBL" id="ORB81851.1"/>
    </source>
</evidence>
<dbReference type="Proteomes" id="UP000192847">
    <property type="component" value="Unassembled WGS sequence"/>
</dbReference>